<evidence type="ECO:0000256" key="1">
    <source>
        <dbReference type="SAM" id="SignalP"/>
    </source>
</evidence>
<dbReference type="Proteomes" id="UP000269689">
    <property type="component" value="Unassembled WGS sequence"/>
</dbReference>
<sequence>MSLRTSFVVASCLMLPAHIGFADVSPQHVWENLQLFGQSIGQSYTAELEQNGDTLVARDVAIEFTGQSSELVTLNGYFPEIRFKALKRGAVEITFPAAGRYTSSIAGNPSLDISPLDIENTVTIGNTIIATGSPDDITFTVAPGTVSYVTHEQSKSGMTLVPEKVMTLSDFKGELTTVQKDGALLSDLDVSAQSINVTSNGSTDDVAMESTFHSAPIAITAAFSTAANVAKDRKRFLESMQGDVRYSLGETHFETKTGSAERQLHILGDVQNAFINTSIIDGSLEYGGRATQTEVTVGGSAVPFPSVDFGIQSATFGITAPYLASPDPRPVGIQVAFEQVRLPDVAWSMLDALGELPHEPATLRLDLVGNVISEIDLINPQSMLEAKSDNLPFQPLDLSLNDLFVSVGGATLAGEGTATFVDNLATSNKRLPFKSGEATLALTGGTALINAITASGLVAPQMGATAKMLLGVFARSGEGEDSYITDIELQKGKSVTVNGQKLPF</sequence>
<organism evidence="2 3">
    <name type="scientific">Pacificibacter maritimus</name>
    <dbReference type="NCBI Taxonomy" id="762213"/>
    <lineage>
        <taxon>Bacteria</taxon>
        <taxon>Pseudomonadati</taxon>
        <taxon>Pseudomonadota</taxon>
        <taxon>Alphaproteobacteria</taxon>
        <taxon>Rhodobacterales</taxon>
        <taxon>Roseobacteraceae</taxon>
        <taxon>Pacificibacter</taxon>
    </lineage>
</organism>
<feature type="signal peptide" evidence="1">
    <location>
        <begin position="1"/>
        <end position="22"/>
    </location>
</feature>
<keyword evidence="3" id="KW-1185">Reference proteome</keyword>
<name>A0A3N4U4Z2_9RHOB</name>
<dbReference type="RefSeq" id="WP_123793803.1">
    <property type="nucleotide sequence ID" value="NZ_RKQK01000004.1"/>
</dbReference>
<dbReference type="OrthoDB" id="7791409at2"/>
<keyword evidence="1" id="KW-0732">Signal</keyword>
<proteinExistence type="predicted"/>
<dbReference type="AlphaFoldDB" id="A0A3N4U4Z2"/>
<comment type="caution">
    <text evidence="2">The sequence shown here is derived from an EMBL/GenBank/DDBJ whole genome shotgun (WGS) entry which is preliminary data.</text>
</comment>
<accession>A0A3N4U4Z2</accession>
<gene>
    <name evidence="2" type="ORF">EDD53_2602</name>
</gene>
<protein>
    <recommendedName>
        <fullName evidence="4">DUF2125 domain-containing protein</fullName>
    </recommendedName>
</protein>
<feature type="chain" id="PRO_5018063833" description="DUF2125 domain-containing protein" evidence="1">
    <location>
        <begin position="23"/>
        <end position="504"/>
    </location>
</feature>
<evidence type="ECO:0000313" key="3">
    <source>
        <dbReference type="Proteomes" id="UP000269689"/>
    </source>
</evidence>
<reference evidence="2 3" key="1">
    <citation type="submission" date="2018-11" db="EMBL/GenBank/DDBJ databases">
        <title>Genomic Encyclopedia of Type Strains, Phase IV (KMG-IV): sequencing the most valuable type-strain genomes for metagenomic binning, comparative biology and taxonomic classification.</title>
        <authorList>
            <person name="Goeker M."/>
        </authorList>
    </citation>
    <scope>NUCLEOTIDE SEQUENCE [LARGE SCALE GENOMIC DNA]</scope>
    <source>
        <strain evidence="2 3">DSM 104731</strain>
    </source>
</reference>
<evidence type="ECO:0000313" key="2">
    <source>
        <dbReference type="EMBL" id="RPE64838.1"/>
    </source>
</evidence>
<evidence type="ECO:0008006" key="4">
    <source>
        <dbReference type="Google" id="ProtNLM"/>
    </source>
</evidence>
<dbReference type="EMBL" id="RKQK01000004">
    <property type="protein sequence ID" value="RPE64838.1"/>
    <property type="molecule type" value="Genomic_DNA"/>
</dbReference>